<feature type="transmembrane region" description="Helical" evidence="6">
    <location>
        <begin position="183"/>
        <end position="204"/>
    </location>
</feature>
<dbReference type="PANTHER" id="PTHR30086">
    <property type="entry name" value="ARGININE EXPORTER PROTEIN ARGO"/>
    <property type="match status" value="1"/>
</dbReference>
<feature type="transmembrane region" description="Helical" evidence="6">
    <location>
        <begin position="78"/>
        <end position="96"/>
    </location>
</feature>
<reference evidence="7 8" key="1">
    <citation type="submission" date="2019-09" db="EMBL/GenBank/DDBJ databases">
        <authorList>
            <person name="Depoorter E."/>
        </authorList>
    </citation>
    <scope>NUCLEOTIDE SEQUENCE [LARGE SCALE GENOMIC DNA]</scope>
    <source>
        <strain evidence="7">LMG 20980</strain>
    </source>
</reference>
<feature type="transmembrane region" description="Helical" evidence="6">
    <location>
        <begin position="46"/>
        <end position="72"/>
    </location>
</feature>
<protein>
    <submittedName>
        <fullName evidence="7">Lysine transporter LysE</fullName>
    </submittedName>
</protein>
<accession>A0A6P2GHU7</accession>
<evidence type="ECO:0000256" key="5">
    <source>
        <dbReference type="ARBA" id="ARBA00023136"/>
    </source>
</evidence>
<keyword evidence="5 6" id="KW-0472">Membrane</keyword>
<dbReference type="InterPro" id="IPR001123">
    <property type="entry name" value="LeuE-type"/>
</dbReference>
<keyword evidence="4 6" id="KW-1133">Transmembrane helix</keyword>
<feature type="transmembrane region" description="Helical" evidence="6">
    <location>
        <begin position="117"/>
        <end position="137"/>
    </location>
</feature>
<evidence type="ECO:0000256" key="2">
    <source>
        <dbReference type="ARBA" id="ARBA00022475"/>
    </source>
</evidence>
<evidence type="ECO:0000256" key="3">
    <source>
        <dbReference type="ARBA" id="ARBA00022692"/>
    </source>
</evidence>
<proteinExistence type="predicted"/>
<evidence type="ECO:0000313" key="7">
    <source>
        <dbReference type="EMBL" id="VVU52880.1"/>
    </source>
</evidence>
<organism evidence="7 8">
    <name type="scientific">Burkholderia anthina</name>
    <dbReference type="NCBI Taxonomy" id="179879"/>
    <lineage>
        <taxon>Bacteria</taxon>
        <taxon>Pseudomonadati</taxon>
        <taxon>Pseudomonadota</taxon>
        <taxon>Betaproteobacteria</taxon>
        <taxon>Burkholderiales</taxon>
        <taxon>Burkholderiaceae</taxon>
        <taxon>Burkholderia</taxon>
        <taxon>Burkholderia cepacia complex</taxon>
    </lineage>
</organism>
<feature type="transmembrane region" description="Helical" evidence="6">
    <location>
        <begin position="14"/>
        <end position="34"/>
    </location>
</feature>
<feature type="transmembrane region" description="Helical" evidence="6">
    <location>
        <begin position="149"/>
        <end position="171"/>
    </location>
</feature>
<dbReference type="GO" id="GO:0015171">
    <property type="term" value="F:amino acid transmembrane transporter activity"/>
    <property type="evidence" value="ECO:0007669"/>
    <property type="project" value="TreeGrafter"/>
</dbReference>
<evidence type="ECO:0000256" key="6">
    <source>
        <dbReference type="SAM" id="Phobius"/>
    </source>
</evidence>
<keyword evidence="3 6" id="KW-0812">Transmembrane</keyword>
<dbReference type="EMBL" id="CABVLY010000027">
    <property type="protein sequence ID" value="VVU52880.1"/>
    <property type="molecule type" value="Genomic_DNA"/>
</dbReference>
<dbReference type="Pfam" id="PF01810">
    <property type="entry name" value="LysE"/>
    <property type="match status" value="1"/>
</dbReference>
<gene>
    <name evidence="7" type="ORF">BAN20980_05619</name>
</gene>
<evidence type="ECO:0000256" key="4">
    <source>
        <dbReference type="ARBA" id="ARBA00022989"/>
    </source>
</evidence>
<comment type="subcellular location">
    <subcellularLocation>
        <location evidence="1">Cell membrane</location>
        <topology evidence="1">Multi-pass membrane protein</topology>
    </subcellularLocation>
</comment>
<dbReference type="PANTHER" id="PTHR30086:SF20">
    <property type="entry name" value="ARGININE EXPORTER PROTEIN ARGO-RELATED"/>
    <property type="match status" value="1"/>
</dbReference>
<dbReference type="Proteomes" id="UP000494201">
    <property type="component" value="Unassembled WGS sequence"/>
</dbReference>
<dbReference type="GO" id="GO:0005886">
    <property type="term" value="C:plasma membrane"/>
    <property type="evidence" value="ECO:0007669"/>
    <property type="project" value="UniProtKB-SubCell"/>
</dbReference>
<evidence type="ECO:0000256" key="1">
    <source>
        <dbReference type="ARBA" id="ARBA00004651"/>
    </source>
</evidence>
<sequence>MPSLDGIDEPMSDFLFGLMIALSVGPVALMIAHYGMRAGTASGVRAAVGVASADGCYAVLAFTIGAMLAGTLASHLSLFRFVGACVLLAMGARMMWQAPRDRRRTLDGAAPPPGTRPFTSMFFVTLANPLTILLFYGYATAAAGAHRHWLAGAACVFAGSLVGQLVFAFGGSMIGRIVKSPRWLAASHVVAALVVLGYGVAGIVRG</sequence>
<dbReference type="AlphaFoldDB" id="A0A6P2GHU7"/>
<evidence type="ECO:0000313" key="8">
    <source>
        <dbReference type="Proteomes" id="UP000494201"/>
    </source>
</evidence>
<name>A0A6P2GHU7_9BURK</name>
<keyword evidence="2" id="KW-1003">Cell membrane</keyword>